<proteinExistence type="predicted"/>
<keyword evidence="5" id="KW-1185">Reference proteome</keyword>
<dbReference type="PROSITE" id="PS50280">
    <property type="entry name" value="SET"/>
    <property type="match status" value="1"/>
</dbReference>
<dbReference type="OrthoDB" id="1028014at2759"/>
<evidence type="ECO:0000313" key="5">
    <source>
        <dbReference type="Proteomes" id="UP000078576"/>
    </source>
</evidence>
<feature type="signal peptide" evidence="2">
    <location>
        <begin position="1"/>
        <end position="22"/>
    </location>
</feature>
<dbReference type="AlphaFoldDB" id="A0A194UNI4"/>
<name>A0A194UNI4_CYTMA</name>
<evidence type="ECO:0000313" key="4">
    <source>
        <dbReference type="EMBL" id="KUI53224.1"/>
    </source>
</evidence>
<dbReference type="Proteomes" id="UP000078576">
    <property type="component" value="Unassembled WGS sequence"/>
</dbReference>
<dbReference type="PANTHER" id="PTHR47332:SF6">
    <property type="entry name" value="SET DOMAIN-CONTAINING PROTEIN"/>
    <property type="match status" value="1"/>
</dbReference>
<dbReference type="CDD" id="cd20071">
    <property type="entry name" value="SET_SMYD"/>
    <property type="match status" value="1"/>
</dbReference>
<dbReference type="EMBL" id="KN714668">
    <property type="protein sequence ID" value="KUI53224.1"/>
    <property type="molecule type" value="Genomic_DNA"/>
</dbReference>
<dbReference type="SMART" id="SM00317">
    <property type="entry name" value="SET"/>
    <property type="match status" value="1"/>
</dbReference>
<organism evidence="4 5">
    <name type="scientific">Cytospora mali</name>
    <name type="common">Apple Valsa canker fungus</name>
    <name type="synonym">Valsa mali</name>
    <dbReference type="NCBI Taxonomy" id="578113"/>
    <lineage>
        <taxon>Eukaryota</taxon>
        <taxon>Fungi</taxon>
        <taxon>Dikarya</taxon>
        <taxon>Ascomycota</taxon>
        <taxon>Pezizomycotina</taxon>
        <taxon>Sordariomycetes</taxon>
        <taxon>Sordariomycetidae</taxon>
        <taxon>Diaporthales</taxon>
        <taxon>Cytosporaceae</taxon>
        <taxon>Cytospora</taxon>
    </lineage>
</organism>
<dbReference type="InterPro" id="IPR053185">
    <property type="entry name" value="SET_domain_protein"/>
</dbReference>
<evidence type="ECO:0000256" key="2">
    <source>
        <dbReference type="SAM" id="SignalP"/>
    </source>
</evidence>
<dbReference type="Gene3D" id="2.170.270.10">
    <property type="entry name" value="SET domain"/>
    <property type="match status" value="1"/>
</dbReference>
<feature type="domain" description="SET" evidence="3">
    <location>
        <begin position="125"/>
        <end position="273"/>
    </location>
</feature>
<dbReference type="InterPro" id="IPR001214">
    <property type="entry name" value="SET_dom"/>
</dbReference>
<evidence type="ECO:0000256" key="1">
    <source>
        <dbReference type="SAM" id="MobiDB-lite"/>
    </source>
</evidence>
<dbReference type="SUPFAM" id="SSF82199">
    <property type="entry name" value="SET domain"/>
    <property type="match status" value="1"/>
</dbReference>
<gene>
    <name evidence="4" type="ORF">VP1G_00689</name>
</gene>
<keyword evidence="2" id="KW-0732">Signal</keyword>
<dbReference type="PANTHER" id="PTHR47332">
    <property type="entry name" value="SET DOMAIN-CONTAINING PROTEIN 5"/>
    <property type="match status" value="1"/>
</dbReference>
<dbReference type="STRING" id="694573.A0A194UNI4"/>
<protein>
    <submittedName>
        <fullName evidence="4">SET domain-containing protein 5</fullName>
    </submittedName>
</protein>
<dbReference type="InterPro" id="IPR046341">
    <property type="entry name" value="SET_dom_sf"/>
</dbReference>
<feature type="region of interest" description="Disordered" evidence="1">
    <location>
        <begin position="446"/>
        <end position="466"/>
    </location>
</feature>
<sequence>MRLLHLASAWLPFLLLLVQVHALVHEQVAFDNSDVCWWSLVPPDLICPVLTQQNLTEIVQNLIRPYQWDGGKDCAGIYCLYSNRGFAGGRGIAVITTPENMTRVKQVGDLLQEYEVSFNNDNDTLPFHIGDIEGKGEGIVSRQLLARGDPIMAHTPILLVHRAFTQELAQDTQQDLLELAIQSLPDQTAEVFMDHLSRTPGQRRIAAILTTNAFEVDLTGEDGHHYGVFPEAARLNHHCRPNAAFYVDPSTLMHVTTAVQPVTPGEELTLSYLDPFASLADRQEHAQLAWGSGCGCSQCALAVEEATESDTRLREIRWIEGQLGDFNSSEDVSVGIITYLLRLYENERLQCCMAGAYTLAALNFNSLGYDKRAVKYAGLAIEALKIEKGEGAPDVRVMEDLIRDPRGHSTFAVRVKGSRRALVLFEKRLGTEVGISVEIGVEGAGHHGQSADVKAGDFFSEDSGDA</sequence>
<dbReference type="Pfam" id="PF00856">
    <property type="entry name" value="SET"/>
    <property type="match status" value="1"/>
</dbReference>
<evidence type="ECO:0000259" key="3">
    <source>
        <dbReference type="PROSITE" id="PS50280"/>
    </source>
</evidence>
<feature type="chain" id="PRO_5008265691" evidence="2">
    <location>
        <begin position="23"/>
        <end position="466"/>
    </location>
</feature>
<accession>A0A194UNI4</accession>
<reference evidence="5" key="1">
    <citation type="submission" date="2014-12" db="EMBL/GenBank/DDBJ databases">
        <title>Genome Sequence of Valsa Canker Pathogens Uncovers a Specific Adaption of Colonization on Woody Bark.</title>
        <authorList>
            <person name="Yin Z."/>
            <person name="Liu H."/>
            <person name="Gao X."/>
            <person name="Li Z."/>
            <person name="Song N."/>
            <person name="Ke X."/>
            <person name="Dai Q."/>
            <person name="Wu Y."/>
            <person name="Sun Y."/>
            <person name="Xu J.-R."/>
            <person name="Kang Z.K."/>
            <person name="Wang L."/>
            <person name="Huang L."/>
        </authorList>
    </citation>
    <scope>NUCLEOTIDE SEQUENCE [LARGE SCALE GENOMIC DNA]</scope>
    <source>
        <strain evidence="5">SXYL134</strain>
    </source>
</reference>